<protein>
    <recommendedName>
        <fullName evidence="7">MTHFR SAM-binding regulatory domain-containing protein</fullName>
    </recommendedName>
</protein>
<name>A0AAD3CXI0_9STRA</name>
<dbReference type="EMBL" id="BLLK01000047">
    <property type="protein sequence ID" value="GFH54042.1"/>
    <property type="molecule type" value="Genomic_DNA"/>
</dbReference>
<dbReference type="CDD" id="cd00537">
    <property type="entry name" value="MTHFR"/>
    <property type="match status" value="1"/>
</dbReference>
<comment type="similarity">
    <text evidence="3">Belongs to the methylenetetrahydrofolate reductase family.</text>
</comment>
<comment type="cofactor">
    <cofactor evidence="1">
        <name>FAD</name>
        <dbReference type="ChEBI" id="CHEBI:57692"/>
    </cofactor>
</comment>
<dbReference type="AlphaFoldDB" id="A0AAD3CXI0"/>
<evidence type="ECO:0000256" key="2">
    <source>
        <dbReference type="ARBA" id="ARBA00004777"/>
    </source>
</evidence>
<proteinExistence type="inferred from homology"/>
<evidence type="ECO:0000313" key="8">
    <source>
        <dbReference type="EMBL" id="GFH54042.1"/>
    </source>
</evidence>
<dbReference type="Gene3D" id="3.20.20.220">
    <property type="match status" value="1"/>
</dbReference>
<dbReference type="GO" id="GO:0071949">
    <property type="term" value="F:FAD binding"/>
    <property type="evidence" value="ECO:0007669"/>
    <property type="project" value="TreeGrafter"/>
</dbReference>
<sequence>MTKIIEKILSIREKNNKSTSDREVQSLENDEQKRFPPEWYYSFEFFPPKTEAGLDNLLTRIDRMSARLDPLFIDVTFSYQTAARSMAVAAHAQKFCGVDVLLHLTCTGMTKDNLAALLQQAKLHGIHNLLCLRGDPPRGKSSWEKDDVSGGECNRAIDLIRFIRELYGEYFCIAVAGHPEGHPSSHSLCEEISHLKDKIDEGADFIITQFFYDTEVYLGFVKRCRENGILAPILPGILPIQSFASFKRMTECCNIFTPPSLLDRLEVVKDDDEAVKEIGYEIAIETTSKILSTSLEEGGMDGIHFYTLNLERSVTRILTAMNAISLEHTYSTQTNGDDITHLATAPSKRRQFPWRPSTMEQREREDVRPINWANRPKSYVMRTEDWDEFPNGRWGDSTSPAFGELSDISHFYSSTFGSEDNRRTVLGFNPTEPQDVYEVFARYIEGKIPYLPWCETSLKAESFTMQSDLAQLNRAGYLTINSQPSVNGVRSSHPVFGWGGEGGYVYQKAYLECFVNPENLRALLELTSRNPSLNLYAVNNNGDKQNEGMSGGGVTALTWGVFPNREVVQPTIFDPETFLIWAEEAYALWTSTWLSLYDFDSESYELIENIRDTYYLVAIIDNDYPHKHTFMWLPLKSIALTLHCLELCLRLKLETLYQASNCITIFHQRRLILQIDFRIRMQLLLAFQGLSRLPDLQGKFQDTWNMRTH</sequence>
<dbReference type="GO" id="GO:0009086">
    <property type="term" value="P:methionine biosynthetic process"/>
    <property type="evidence" value="ECO:0007669"/>
    <property type="project" value="TreeGrafter"/>
</dbReference>
<organism evidence="8 9">
    <name type="scientific">Chaetoceros tenuissimus</name>
    <dbReference type="NCBI Taxonomy" id="426638"/>
    <lineage>
        <taxon>Eukaryota</taxon>
        <taxon>Sar</taxon>
        <taxon>Stramenopiles</taxon>
        <taxon>Ochrophyta</taxon>
        <taxon>Bacillariophyta</taxon>
        <taxon>Coscinodiscophyceae</taxon>
        <taxon>Chaetocerotophycidae</taxon>
        <taxon>Chaetocerotales</taxon>
        <taxon>Chaetocerotaceae</taxon>
        <taxon>Chaetoceros</taxon>
    </lineage>
</organism>
<dbReference type="NCBIfam" id="TIGR00677">
    <property type="entry name" value="fadh2_euk"/>
    <property type="match status" value="1"/>
</dbReference>
<reference evidence="8 9" key="1">
    <citation type="journal article" date="2021" name="Sci. Rep.">
        <title>The genome of the diatom Chaetoceros tenuissimus carries an ancient integrated fragment of an extant virus.</title>
        <authorList>
            <person name="Hongo Y."/>
            <person name="Kimura K."/>
            <person name="Takaki Y."/>
            <person name="Yoshida Y."/>
            <person name="Baba S."/>
            <person name="Kobayashi G."/>
            <person name="Nagasaki K."/>
            <person name="Hano T."/>
            <person name="Tomaru Y."/>
        </authorList>
    </citation>
    <scope>NUCLEOTIDE SEQUENCE [LARGE SCALE GENOMIC DNA]</scope>
    <source>
        <strain evidence="8 9">NIES-3715</strain>
    </source>
</reference>
<evidence type="ECO:0000256" key="4">
    <source>
        <dbReference type="ARBA" id="ARBA00022630"/>
    </source>
</evidence>
<dbReference type="InterPro" id="IPR004621">
    <property type="entry name" value="Fadh2_euk"/>
</dbReference>
<keyword evidence="9" id="KW-1185">Reference proteome</keyword>
<dbReference type="InterPro" id="IPR053806">
    <property type="entry name" value="MTHFR_C"/>
</dbReference>
<keyword evidence="6" id="KW-0560">Oxidoreductase</keyword>
<comment type="caution">
    <text evidence="8">The sequence shown here is derived from an EMBL/GenBank/DDBJ whole genome shotgun (WGS) entry which is preliminary data.</text>
</comment>
<evidence type="ECO:0000256" key="1">
    <source>
        <dbReference type="ARBA" id="ARBA00001974"/>
    </source>
</evidence>
<dbReference type="PANTHER" id="PTHR45754:SF3">
    <property type="entry name" value="METHYLENETETRAHYDROFOLATE REDUCTASE (NADPH)"/>
    <property type="match status" value="1"/>
</dbReference>
<gene>
    <name evidence="8" type="ORF">CTEN210_10518</name>
</gene>
<evidence type="ECO:0000259" key="7">
    <source>
        <dbReference type="Pfam" id="PF21895"/>
    </source>
</evidence>
<evidence type="ECO:0000313" key="9">
    <source>
        <dbReference type="Proteomes" id="UP001054902"/>
    </source>
</evidence>
<feature type="domain" description="MTHFR SAM-binding regulatory" evidence="7">
    <location>
        <begin position="349"/>
        <end position="629"/>
    </location>
</feature>
<comment type="pathway">
    <text evidence="2">One-carbon metabolism; tetrahydrofolate interconversion.</text>
</comment>
<evidence type="ECO:0000256" key="6">
    <source>
        <dbReference type="ARBA" id="ARBA00023002"/>
    </source>
</evidence>
<dbReference type="GO" id="GO:0004489">
    <property type="term" value="F:methylenetetrahydrofolate reductase [NAD(P)H] activity"/>
    <property type="evidence" value="ECO:0007669"/>
    <property type="project" value="InterPro"/>
</dbReference>
<evidence type="ECO:0000256" key="3">
    <source>
        <dbReference type="ARBA" id="ARBA00006743"/>
    </source>
</evidence>
<dbReference type="InterPro" id="IPR003171">
    <property type="entry name" value="Mehydrof_redctse-like"/>
</dbReference>
<dbReference type="Proteomes" id="UP001054902">
    <property type="component" value="Unassembled WGS sequence"/>
</dbReference>
<dbReference type="Pfam" id="PF21895">
    <property type="entry name" value="MTHFR_C"/>
    <property type="match status" value="1"/>
</dbReference>
<keyword evidence="5" id="KW-0274">FAD</keyword>
<dbReference type="GO" id="GO:0005829">
    <property type="term" value="C:cytosol"/>
    <property type="evidence" value="ECO:0007669"/>
    <property type="project" value="TreeGrafter"/>
</dbReference>
<dbReference type="SUPFAM" id="SSF51730">
    <property type="entry name" value="FAD-linked oxidoreductase"/>
    <property type="match status" value="1"/>
</dbReference>
<evidence type="ECO:0000256" key="5">
    <source>
        <dbReference type="ARBA" id="ARBA00022827"/>
    </source>
</evidence>
<dbReference type="Pfam" id="PF02219">
    <property type="entry name" value="MTHFR"/>
    <property type="match status" value="1"/>
</dbReference>
<dbReference type="GO" id="GO:0035999">
    <property type="term" value="P:tetrahydrofolate interconversion"/>
    <property type="evidence" value="ECO:0007669"/>
    <property type="project" value="TreeGrafter"/>
</dbReference>
<accession>A0AAD3CXI0</accession>
<dbReference type="PANTHER" id="PTHR45754">
    <property type="entry name" value="METHYLENETETRAHYDROFOLATE REDUCTASE"/>
    <property type="match status" value="1"/>
</dbReference>
<keyword evidence="4" id="KW-0285">Flavoprotein</keyword>
<dbReference type="InterPro" id="IPR029041">
    <property type="entry name" value="FAD-linked_oxidoreductase-like"/>
</dbReference>